<feature type="compositionally biased region" description="Pro residues" evidence="1">
    <location>
        <begin position="19"/>
        <end position="34"/>
    </location>
</feature>
<keyword evidence="2" id="KW-1133">Transmembrane helix</keyword>
<evidence type="ECO:0000313" key="4">
    <source>
        <dbReference type="Proteomes" id="UP000541558"/>
    </source>
</evidence>
<name>A0A8H5BBA0_9AGAR</name>
<dbReference type="Proteomes" id="UP000541558">
    <property type="component" value="Unassembled WGS sequence"/>
</dbReference>
<gene>
    <name evidence="3" type="ORF">D9611_010344</name>
</gene>
<feature type="compositionally biased region" description="Low complexity" evidence="1">
    <location>
        <begin position="36"/>
        <end position="45"/>
    </location>
</feature>
<feature type="transmembrane region" description="Helical" evidence="2">
    <location>
        <begin position="135"/>
        <end position="155"/>
    </location>
</feature>
<evidence type="ECO:0008006" key="5">
    <source>
        <dbReference type="Google" id="ProtNLM"/>
    </source>
</evidence>
<evidence type="ECO:0000256" key="2">
    <source>
        <dbReference type="SAM" id="Phobius"/>
    </source>
</evidence>
<dbReference type="AlphaFoldDB" id="A0A8H5BBA0"/>
<feature type="transmembrane region" description="Helical" evidence="2">
    <location>
        <begin position="198"/>
        <end position="220"/>
    </location>
</feature>
<keyword evidence="2" id="KW-0812">Transmembrane</keyword>
<comment type="caution">
    <text evidence="3">The sequence shown here is derived from an EMBL/GenBank/DDBJ whole genome shotgun (WGS) entry which is preliminary data.</text>
</comment>
<keyword evidence="2" id="KW-0472">Membrane</keyword>
<reference evidence="3 4" key="1">
    <citation type="journal article" date="2020" name="ISME J.">
        <title>Uncovering the hidden diversity of litter-decomposition mechanisms in mushroom-forming fungi.</title>
        <authorList>
            <person name="Floudas D."/>
            <person name="Bentzer J."/>
            <person name="Ahren D."/>
            <person name="Johansson T."/>
            <person name="Persson P."/>
            <person name="Tunlid A."/>
        </authorList>
    </citation>
    <scope>NUCLEOTIDE SEQUENCE [LARGE SCALE GENOMIC DNA]</scope>
    <source>
        <strain evidence="3 4">CBS 175.51</strain>
    </source>
</reference>
<feature type="region of interest" description="Disordered" evidence="1">
    <location>
        <begin position="1"/>
        <end position="45"/>
    </location>
</feature>
<evidence type="ECO:0000313" key="3">
    <source>
        <dbReference type="EMBL" id="KAF5320070.1"/>
    </source>
</evidence>
<accession>A0A8H5BBA0</accession>
<dbReference type="EMBL" id="JAACJK010000171">
    <property type="protein sequence ID" value="KAF5320070.1"/>
    <property type="molecule type" value="Genomic_DNA"/>
</dbReference>
<evidence type="ECO:0000256" key="1">
    <source>
        <dbReference type="SAM" id="MobiDB-lite"/>
    </source>
</evidence>
<keyword evidence="4" id="KW-1185">Reference proteome</keyword>
<protein>
    <recommendedName>
        <fullName evidence="5">Transmembrane protein</fullName>
    </recommendedName>
</protein>
<organism evidence="3 4">
    <name type="scientific">Ephemerocybe angulata</name>
    <dbReference type="NCBI Taxonomy" id="980116"/>
    <lineage>
        <taxon>Eukaryota</taxon>
        <taxon>Fungi</taxon>
        <taxon>Dikarya</taxon>
        <taxon>Basidiomycota</taxon>
        <taxon>Agaricomycotina</taxon>
        <taxon>Agaricomycetes</taxon>
        <taxon>Agaricomycetidae</taxon>
        <taxon>Agaricales</taxon>
        <taxon>Agaricineae</taxon>
        <taxon>Psathyrellaceae</taxon>
        <taxon>Ephemerocybe</taxon>
    </lineage>
</organism>
<proteinExistence type="predicted"/>
<sequence length="223" mass="24418">MSGSIVPHNRSAPHLRSSPHPPRPPSFPSIPPPHQAMASTTASTSSMTVLAAPAPAAATPSRTASATEGLVHQYDPVDEFFGYRFASSATHESRHDRTQSLALDRDVEALPAYEAEDTSLPAYSAYAEPITLAMYLFKFGFLFPPFWIFGAFILLSPLREPPTSEASPVWMPEKTEAERQQIIEQMRTVEIKWAKRCLYALLITLVLAGLAAVGAWALLVRKA</sequence>
<dbReference type="OrthoDB" id="3358294at2759"/>